<comment type="similarity">
    <text evidence="2">Belongs to the ABC-4 integral membrane protein family. LolC/E subfamily.</text>
</comment>
<dbReference type="GO" id="GO:0044874">
    <property type="term" value="P:lipoprotein localization to outer membrane"/>
    <property type="evidence" value="ECO:0007669"/>
    <property type="project" value="TreeGrafter"/>
</dbReference>
<evidence type="ECO:0000313" key="10">
    <source>
        <dbReference type="EMBL" id="KXA18589.1"/>
    </source>
</evidence>
<keyword evidence="3" id="KW-1003">Cell membrane</keyword>
<dbReference type="Proteomes" id="UP000070558">
    <property type="component" value="Unassembled WGS sequence"/>
</dbReference>
<dbReference type="AlphaFoldDB" id="A0A133NQM3"/>
<evidence type="ECO:0000256" key="8">
    <source>
        <dbReference type="SAM" id="SignalP"/>
    </source>
</evidence>
<keyword evidence="4 7" id="KW-0812">Transmembrane</keyword>
<dbReference type="RefSeq" id="WP_060786770.1">
    <property type="nucleotide sequence ID" value="NZ_JBLLQE010000019.1"/>
</dbReference>
<accession>A0A133NQM3</accession>
<dbReference type="InterPro" id="IPR003838">
    <property type="entry name" value="ABC3_permease_C"/>
</dbReference>
<reference evidence="10 11" key="1">
    <citation type="submission" date="2016-01" db="EMBL/GenBank/DDBJ databases">
        <authorList>
            <person name="Oliw E.H."/>
        </authorList>
    </citation>
    <scope>NUCLEOTIDE SEQUENCE [LARGE SCALE GENOMIC DNA]</scope>
    <source>
        <strain evidence="10 11">GED7760B</strain>
    </source>
</reference>
<feature type="transmembrane region" description="Helical" evidence="7">
    <location>
        <begin position="300"/>
        <end position="324"/>
    </location>
</feature>
<gene>
    <name evidence="10" type="ORF">HMPREF3216_00522</name>
</gene>
<protein>
    <submittedName>
        <fullName evidence="10">Efflux ABC transporter, permease protein</fullName>
    </submittedName>
</protein>
<feature type="chain" id="PRO_5007458119" evidence="8">
    <location>
        <begin position="42"/>
        <end position="456"/>
    </location>
</feature>
<keyword evidence="5 7" id="KW-1133">Transmembrane helix</keyword>
<evidence type="ECO:0000256" key="1">
    <source>
        <dbReference type="ARBA" id="ARBA00004651"/>
    </source>
</evidence>
<comment type="subcellular location">
    <subcellularLocation>
        <location evidence="1">Cell membrane</location>
        <topology evidence="1">Multi-pass membrane protein</topology>
    </subcellularLocation>
</comment>
<evidence type="ECO:0000256" key="7">
    <source>
        <dbReference type="SAM" id="Phobius"/>
    </source>
</evidence>
<dbReference type="GO" id="GO:0098797">
    <property type="term" value="C:plasma membrane protein complex"/>
    <property type="evidence" value="ECO:0007669"/>
    <property type="project" value="TreeGrafter"/>
</dbReference>
<feature type="domain" description="ABC3 transporter permease C-terminal" evidence="9">
    <location>
        <begin position="304"/>
        <end position="448"/>
    </location>
</feature>
<dbReference type="PANTHER" id="PTHR30489:SF0">
    <property type="entry name" value="LIPOPROTEIN-RELEASING SYSTEM TRANSMEMBRANE PROTEIN LOLE"/>
    <property type="match status" value="1"/>
</dbReference>
<evidence type="ECO:0000256" key="3">
    <source>
        <dbReference type="ARBA" id="ARBA00022475"/>
    </source>
</evidence>
<dbReference type="OrthoDB" id="9812886at2"/>
<dbReference type="PATRIC" id="fig|2702.99.peg.515"/>
<evidence type="ECO:0000256" key="2">
    <source>
        <dbReference type="ARBA" id="ARBA00005236"/>
    </source>
</evidence>
<evidence type="ECO:0000256" key="4">
    <source>
        <dbReference type="ARBA" id="ARBA00022692"/>
    </source>
</evidence>
<dbReference type="InterPro" id="IPR051447">
    <property type="entry name" value="Lipoprotein-release_system"/>
</dbReference>
<evidence type="ECO:0000256" key="5">
    <source>
        <dbReference type="ARBA" id="ARBA00022989"/>
    </source>
</evidence>
<name>A0A133NQM3_GARVA</name>
<feature type="transmembrane region" description="Helical" evidence="7">
    <location>
        <begin position="426"/>
        <end position="444"/>
    </location>
</feature>
<comment type="caution">
    <text evidence="10">The sequence shown here is derived from an EMBL/GenBank/DDBJ whole genome shotgun (WGS) entry which is preliminary data.</text>
</comment>
<dbReference type="Pfam" id="PF02687">
    <property type="entry name" value="FtsX"/>
    <property type="match status" value="1"/>
</dbReference>
<evidence type="ECO:0000256" key="6">
    <source>
        <dbReference type="ARBA" id="ARBA00023136"/>
    </source>
</evidence>
<keyword evidence="8" id="KW-0732">Signal</keyword>
<feature type="signal peptide" evidence="8">
    <location>
        <begin position="1"/>
        <end position="41"/>
    </location>
</feature>
<evidence type="ECO:0000259" key="9">
    <source>
        <dbReference type="Pfam" id="PF02687"/>
    </source>
</evidence>
<organism evidence="10 11">
    <name type="scientific">Gardnerella vaginalis</name>
    <dbReference type="NCBI Taxonomy" id="2702"/>
    <lineage>
        <taxon>Bacteria</taxon>
        <taxon>Bacillati</taxon>
        <taxon>Actinomycetota</taxon>
        <taxon>Actinomycetes</taxon>
        <taxon>Bifidobacteriales</taxon>
        <taxon>Bifidobacteriaceae</taxon>
        <taxon>Gardnerella</taxon>
    </lineage>
</organism>
<evidence type="ECO:0000313" key="11">
    <source>
        <dbReference type="Proteomes" id="UP000070558"/>
    </source>
</evidence>
<feature type="transmembrane region" description="Helical" evidence="7">
    <location>
        <begin position="344"/>
        <end position="366"/>
    </location>
</feature>
<dbReference type="PANTHER" id="PTHR30489">
    <property type="entry name" value="LIPOPROTEIN-RELEASING SYSTEM TRANSMEMBRANE PROTEIN LOLE"/>
    <property type="match status" value="1"/>
</dbReference>
<keyword evidence="6 7" id="KW-0472">Membrane</keyword>
<sequence length="456" mass="49234">MTFISRAIRYVLRKRVKTAIVFVILALISTLLLASSAVAIAAEKEGKKVEEQAESSFVLANNPQVNPGTPRGAGTVKPSDVKKIASLKNVDSYVLRQNVTADLVDAKAARIKGVQDYDARREKQFGNAVNLEGTNSSKGLNAFKTKSIHMVKGRALRESDEHASLIHEDLAKLNGLKLGDSLTLKANPFDADNLNHSTEQVKTRIVGIYGGANNRPVATRAELTANTVYTDLKTTRELYKYKPGKEIYQDASFKVKKGADADSVIEEASKLPIDLQNYQITRDDQFVQGMIGAAKGVKSMMNITVIAVSAFAVVALGLVLILWINERRKEIGVLTSIGVGKASLVLQQLFELVLLAIPAIAIGYGFASAISPWFSDCALGSVKNSAAQQLSSMGQAGGNLESSMATRTLDKIAVQVSLDCLIQSSLMVLMIIIVAVALSYLPILRKSPRDLLGMQK</sequence>
<dbReference type="EMBL" id="LRQA01000029">
    <property type="protein sequence ID" value="KXA18589.1"/>
    <property type="molecule type" value="Genomic_DNA"/>
</dbReference>
<proteinExistence type="inferred from homology"/>